<reference evidence="2" key="1">
    <citation type="submission" date="2023-08" db="EMBL/GenBank/DDBJ databases">
        <title>Black Yeasts Isolated from many extreme environments.</title>
        <authorList>
            <person name="Coleine C."/>
            <person name="Stajich J.E."/>
            <person name="Selbmann L."/>
        </authorList>
    </citation>
    <scope>NUCLEOTIDE SEQUENCE</scope>
    <source>
        <strain evidence="2">CCFEE 5810</strain>
    </source>
</reference>
<dbReference type="EMBL" id="JAVRQU010000002">
    <property type="protein sequence ID" value="KAK5706791.1"/>
    <property type="molecule type" value="Genomic_DNA"/>
</dbReference>
<evidence type="ECO:0000313" key="3">
    <source>
        <dbReference type="Proteomes" id="UP001310594"/>
    </source>
</evidence>
<evidence type="ECO:0000256" key="1">
    <source>
        <dbReference type="SAM" id="MobiDB-lite"/>
    </source>
</evidence>
<feature type="region of interest" description="Disordered" evidence="1">
    <location>
        <begin position="62"/>
        <end position="110"/>
    </location>
</feature>
<accession>A0AAN7WJD7</accession>
<organism evidence="2 3">
    <name type="scientific">Elasticomyces elasticus</name>
    <dbReference type="NCBI Taxonomy" id="574655"/>
    <lineage>
        <taxon>Eukaryota</taxon>
        <taxon>Fungi</taxon>
        <taxon>Dikarya</taxon>
        <taxon>Ascomycota</taxon>
        <taxon>Pezizomycotina</taxon>
        <taxon>Dothideomycetes</taxon>
        <taxon>Dothideomycetidae</taxon>
        <taxon>Mycosphaerellales</taxon>
        <taxon>Teratosphaeriaceae</taxon>
        <taxon>Elasticomyces</taxon>
    </lineage>
</organism>
<proteinExistence type="predicted"/>
<evidence type="ECO:0000313" key="2">
    <source>
        <dbReference type="EMBL" id="KAK5706791.1"/>
    </source>
</evidence>
<dbReference type="AlphaFoldDB" id="A0AAN7WJD7"/>
<comment type="caution">
    <text evidence="2">The sequence shown here is derived from an EMBL/GenBank/DDBJ whole genome shotgun (WGS) entry which is preliminary data.</text>
</comment>
<sequence>MDPNDPTTYEPSKPLRDLILDRMNEQARIAERVEQLQASATGQNGPGDTQVSAADVKQITSAATSGQQGYDASGRGAWFKRSMGSPPGPPLRPNGYRFTGAQGPSDNNATEPMARYQQLQVEIDALLLNFGRPAMRTTGEFQAAGPQPVGLAR</sequence>
<protein>
    <submittedName>
        <fullName evidence="2">Uncharacterized protein</fullName>
    </submittedName>
</protein>
<dbReference type="Proteomes" id="UP001310594">
    <property type="component" value="Unassembled WGS sequence"/>
</dbReference>
<name>A0AAN7WJD7_9PEZI</name>
<gene>
    <name evidence="2" type="ORF">LTR97_001783</name>
</gene>